<dbReference type="SUPFAM" id="SSF53218">
    <property type="entry name" value="Molybdenum cofactor biosynthesis proteins"/>
    <property type="match status" value="1"/>
</dbReference>
<evidence type="ECO:0000256" key="1">
    <source>
        <dbReference type="ARBA" id="ARBA00001946"/>
    </source>
</evidence>
<evidence type="ECO:0000313" key="13">
    <source>
        <dbReference type="EMBL" id="MBA5776539.1"/>
    </source>
</evidence>
<dbReference type="InterPro" id="IPR005110">
    <property type="entry name" value="MoeA_linker/N"/>
</dbReference>
<keyword evidence="9 11" id="KW-0501">Molybdenum cofactor biosynthesis</keyword>
<sequence>MSLISVDEALSRLLDGVSPLQAETVPLAEGNRRVLALPLAARRTQPPFPASAMDGYAVRAADIAGTPADLKVIGEAPAGHGFGGTVGPGQAVRIFTGAPVPEGADTILIQENARRNGDTVTALQSEPLGRFVRPAGLDFRQGDELIPAGRLLGYREVALAAAMNHASLSVIRRPRVAILATGDELVLPGEEPGPDQIIASNSFGVAALVRDCGGEPIDLGIARDTHASLAEKIALARESDADILVTLGGASVGDHDLVQDALGGEGMSLAFWRIAMRPGKPLMAGSIGRMKVLGLPGNPVSSLVCSLLFLRPLIGALLGQQAPRRDTETARLGGPVGQNDQREDYLRARLTRDERGELVVVPYSRQDSSMLATFADADVLIVRPPHAPALNPGENVPILRLSLS</sequence>
<evidence type="ECO:0000256" key="8">
    <source>
        <dbReference type="ARBA" id="ARBA00022842"/>
    </source>
</evidence>
<evidence type="ECO:0000313" key="14">
    <source>
        <dbReference type="Proteomes" id="UP000541109"/>
    </source>
</evidence>
<dbReference type="Pfam" id="PF00994">
    <property type="entry name" value="MoCF_biosynth"/>
    <property type="match status" value="1"/>
</dbReference>
<dbReference type="PANTHER" id="PTHR10192:SF5">
    <property type="entry name" value="GEPHYRIN"/>
    <property type="match status" value="1"/>
</dbReference>
<dbReference type="InterPro" id="IPR036688">
    <property type="entry name" value="MoeA_C_domain_IV_sf"/>
</dbReference>
<comment type="catalytic activity">
    <reaction evidence="10">
        <text>adenylyl-molybdopterin + molybdate = Mo-molybdopterin + AMP + H(+)</text>
        <dbReference type="Rhea" id="RHEA:35047"/>
        <dbReference type="ChEBI" id="CHEBI:15378"/>
        <dbReference type="ChEBI" id="CHEBI:36264"/>
        <dbReference type="ChEBI" id="CHEBI:62727"/>
        <dbReference type="ChEBI" id="CHEBI:71302"/>
        <dbReference type="ChEBI" id="CHEBI:456215"/>
        <dbReference type="EC" id="2.10.1.1"/>
    </reaction>
</comment>
<evidence type="ECO:0000256" key="6">
    <source>
        <dbReference type="ARBA" id="ARBA00022679"/>
    </source>
</evidence>
<dbReference type="Proteomes" id="UP000541109">
    <property type="component" value="Unassembled WGS sequence"/>
</dbReference>
<dbReference type="Gene3D" id="3.90.105.10">
    <property type="entry name" value="Molybdopterin biosynthesis moea protein, domain 2"/>
    <property type="match status" value="1"/>
</dbReference>
<dbReference type="GO" id="GO:0061599">
    <property type="term" value="F:molybdopterin molybdotransferase activity"/>
    <property type="evidence" value="ECO:0007669"/>
    <property type="project" value="UniProtKB-UniRule"/>
</dbReference>
<dbReference type="SUPFAM" id="SSF63867">
    <property type="entry name" value="MoeA C-terminal domain-like"/>
    <property type="match status" value="1"/>
</dbReference>
<reference evidence="13 14" key="1">
    <citation type="submission" date="2020-07" db="EMBL/GenBank/DDBJ databases">
        <title>Stappia sp., F7233, whole genome shotgun sequencing project.</title>
        <authorList>
            <person name="Jiang S."/>
            <person name="Liu Z.W."/>
            <person name="Du Z.J."/>
        </authorList>
    </citation>
    <scope>NUCLEOTIDE SEQUENCE [LARGE SCALE GENOMIC DNA]</scope>
    <source>
        <strain evidence="13 14">F7233</strain>
    </source>
</reference>
<dbReference type="InterPro" id="IPR036425">
    <property type="entry name" value="MoaB/Mog-like_dom_sf"/>
</dbReference>
<feature type="domain" description="MoaB/Mog" evidence="12">
    <location>
        <begin position="177"/>
        <end position="316"/>
    </location>
</feature>
<comment type="similarity">
    <text evidence="4 11">Belongs to the MoeA family.</text>
</comment>
<evidence type="ECO:0000256" key="3">
    <source>
        <dbReference type="ARBA" id="ARBA00005046"/>
    </source>
</evidence>
<dbReference type="Pfam" id="PF03454">
    <property type="entry name" value="MoeA_C"/>
    <property type="match status" value="1"/>
</dbReference>
<dbReference type="RefSeq" id="WP_182163030.1">
    <property type="nucleotide sequence ID" value="NZ_JACFXV010000043.1"/>
</dbReference>
<dbReference type="NCBIfam" id="NF045515">
    <property type="entry name" value="Glp_gephyrin"/>
    <property type="match status" value="1"/>
</dbReference>
<dbReference type="PANTHER" id="PTHR10192">
    <property type="entry name" value="MOLYBDOPTERIN BIOSYNTHESIS PROTEIN"/>
    <property type="match status" value="1"/>
</dbReference>
<dbReference type="Gene3D" id="2.40.340.10">
    <property type="entry name" value="MoeA, C-terminal, domain IV"/>
    <property type="match status" value="1"/>
</dbReference>
<keyword evidence="8 11" id="KW-0460">Magnesium</keyword>
<keyword evidence="14" id="KW-1185">Reference proteome</keyword>
<proteinExistence type="inferred from homology"/>
<dbReference type="EMBL" id="JACFXV010000043">
    <property type="protein sequence ID" value="MBA5776539.1"/>
    <property type="molecule type" value="Genomic_DNA"/>
</dbReference>
<dbReference type="GO" id="GO:0006777">
    <property type="term" value="P:Mo-molybdopterin cofactor biosynthetic process"/>
    <property type="evidence" value="ECO:0007669"/>
    <property type="project" value="UniProtKB-UniRule"/>
</dbReference>
<comment type="caution">
    <text evidence="13">The sequence shown here is derived from an EMBL/GenBank/DDBJ whole genome shotgun (WGS) entry which is preliminary data.</text>
</comment>
<evidence type="ECO:0000256" key="10">
    <source>
        <dbReference type="ARBA" id="ARBA00047317"/>
    </source>
</evidence>
<accession>A0A839AD03</accession>
<protein>
    <recommendedName>
        <fullName evidence="11">Molybdopterin molybdenumtransferase</fullName>
        <ecNumber evidence="11">2.10.1.1</ecNumber>
    </recommendedName>
</protein>
<dbReference type="GO" id="GO:0046872">
    <property type="term" value="F:metal ion binding"/>
    <property type="evidence" value="ECO:0007669"/>
    <property type="project" value="UniProtKB-UniRule"/>
</dbReference>
<dbReference type="SMART" id="SM00852">
    <property type="entry name" value="MoCF_biosynth"/>
    <property type="match status" value="1"/>
</dbReference>
<evidence type="ECO:0000256" key="9">
    <source>
        <dbReference type="ARBA" id="ARBA00023150"/>
    </source>
</evidence>
<keyword evidence="6 11" id="KW-0808">Transferase</keyword>
<dbReference type="Gene3D" id="2.170.190.11">
    <property type="entry name" value="Molybdopterin biosynthesis moea protein, domain 3"/>
    <property type="match status" value="1"/>
</dbReference>
<evidence type="ECO:0000256" key="7">
    <source>
        <dbReference type="ARBA" id="ARBA00022723"/>
    </source>
</evidence>
<name>A0A839AD03_9HYPH</name>
<comment type="function">
    <text evidence="2 11">Catalyzes the insertion of molybdate into adenylated molybdopterin with the concomitant release of AMP.</text>
</comment>
<dbReference type="FunFam" id="2.170.190.11:FF:000001">
    <property type="entry name" value="Molybdopterin molybdenumtransferase"/>
    <property type="match status" value="1"/>
</dbReference>
<dbReference type="Gene3D" id="3.40.980.10">
    <property type="entry name" value="MoaB/Mog-like domain"/>
    <property type="match status" value="1"/>
</dbReference>
<dbReference type="AlphaFoldDB" id="A0A839AD03"/>
<evidence type="ECO:0000256" key="4">
    <source>
        <dbReference type="ARBA" id="ARBA00010763"/>
    </source>
</evidence>
<evidence type="ECO:0000256" key="2">
    <source>
        <dbReference type="ARBA" id="ARBA00002901"/>
    </source>
</evidence>
<comment type="cofactor">
    <cofactor evidence="1 11">
        <name>Mg(2+)</name>
        <dbReference type="ChEBI" id="CHEBI:18420"/>
    </cofactor>
</comment>
<gene>
    <name evidence="13" type="ORF">H2509_05305</name>
</gene>
<evidence type="ECO:0000256" key="11">
    <source>
        <dbReference type="RuleBase" id="RU365090"/>
    </source>
</evidence>
<dbReference type="GO" id="GO:0005829">
    <property type="term" value="C:cytosol"/>
    <property type="evidence" value="ECO:0007669"/>
    <property type="project" value="TreeGrafter"/>
</dbReference>
<dbReference type="SUPFAM" id="SSF63882">
    <property type="entry name" value="MoeA N-terminal region -like"/>
    <property type="match status" value="1"/>
</dbReference>
<dbReference type="InterPro" id="IPR001453">
    <property type="entry name" value="MoaB/Mog_dom"/>
</dbReference>
<organism evidence="13 14">
    <name type="scientific">Stappia albiluteola</name>
    <dbReference type="NCBI Taxonomy" id="2758565"/>
    <lineage>
        <taxon>Bacteria</taxon>
        <taxon>Pseudomonadati</taxon>
        <taxon>Pseudomonadota</taxon>
        <taxon>Alphaproteobacteria</taxon>
        <taxon>Hyphomicrobiales</taxon>
        <taxon>Stappiaceae</taxon>
        <taxon>Stappia</taxon>
    </lineage>
</organism>
<dbReference type="InterPro" id="IPR005111">
    <property type="entry name" value="MoeA_C_domain_IV"/>
</dbReference>
<dbReference type="InterPro" id="IPR038987">
    <property type="entry name" value="MoeA-like"/>
</dbReference>
<evidence type="ECO:0000259" key="12">
    <source>
        <dbReference type="SMART" id="SM00852"/>
    </source>
</evidence>
<dbReference type="EC" id="2.10.1.1" evidence="11"/>
<evidence type="ECO:0000256" key="5">
    <source>
        <dbReference type="ARBA" id="ARBA00022505"/>
    </source>
</evidence>
<dbReference type="InterPro" id="IPR036135">
    <property type="entry name" value="MoeA_linker/N_sf"/>
</dbReference>
<dbReference type="CDD" id="cd00887">
    <property type="entry name" value="MoeA"/>
    <property type="match status" value="1"/>
</dbReference>
<dbReference type="UniPathway" id="UPA00344"/>
<keyword evidence="5 11" id="KW-0500">Molybdenum</keyword>
<comment type="pathway">
    <text evidence="3 11">Cofactor biosynthesis; molybdopterin biosynthesis.</text>
</comment>
<dbReference type="FunFam" id="3.40.980.10:FF:000004">
    <property type="entry name" value="Molybdopterin molybdenumtransferase"/>
    <property type="match status" value="1"/>
</dbReference>
<dbReference type="Pfam" id="PF03453">
    <property type="entry name" value="MoeA_N"/>
    <property type="match status" value="1"/>
</dbReference>
<keyword evidence="7 11" id="KW-0479">Metal-binding</keyword>